<feature type="region of interest" description="Disordered" evidence="1">
    <location>
        <begin position="117"/>
        <end position="141"/>
    </location>
</feature>
<keyword evidence="3" id="KW-1185">Reference proteome</keyword>
<organism evidence="2 3">
    <name type="scientific">Phytophthora oleae</name>
    <dbReference type="NCBI Taxonomy" id="2107226"/>
    <lineage>
        <taxon>Eukaryota</taxon>
        <taxon>Sar</taxon>
        <taxon>Stramenopiles</taxon>
        <taxon>Oomycota</taxon>
        <taxon>Peronosporomycetes</taxon>
        <taxon>Peronosporales</taxon>
        <taxon>Peronosporaceae</taxon>
        <taxon>Phytophthora</taxon>
    </lineage>
</organism>
<feature type="region of interest" description="Disordered" evidence="1">
    <location>
        <begin position="1"/>
        <end position="29"/>
    </location>
</feature>
<feature type="region of interest" description="Disordered" evidence="1">
    <location>
        <begin position="690"/>
        <end position="720"/>
    </location>
</feature>
<feature type="compositionally biased region" description="Basic and acidic residues" evidence="1">
    <location>
        <begin position="259"/>
        <end position="274"/>
    </location>
</feature>
<feature type="region of interest" description="Disordered" evidence="1">
    <location>
        <begin position="1333"/>
        <end position="1356"/>
    </location>
</feature>
<evidence type="ECO:0000313" key="2">
    <source>
        <dbReference type="EMBL" id="KAL3670215.1"/>
    </source>
</evidence>
<feature type="compositionally biased region" description="Low complexity" evidence="1">
    <location>
        <begin position="1338"/>
        <end position="1350"/>
    </location>
</feature>
<feature type="compositionally biased region" description="Basic residues" evidence="1">
    <location>
        <begin position="366"/>
        <end position="379"/>
    </location>
</feature>
<feature type="compositionally biased region" description="Polar residues" evidence="1">
    <location>
        <begin position="328"/>
        <end position="352"/>
    </location>
</feature>
<dbReference type="Proteomes" id="UP001632037">
    <property type="component" value="Unassembled WGS sequence"/>
</dbReference>
<gene>
    <name evidence="2" type="ORF">V7S43_004528</name>
</gene>
<feature type="compositionally biased region" description="Basic and acidic residues" evidence="1">
    <location>
        <begin position="175"/>
        <end position="221"/>
    </location>
</feature>
<sequence length="2390" mass="271726">MEDEDFVADSDEDEQEMMEAQALEEERTTRRRLEEAVAVNLQQVLVSQAPKEQEEEQDAAEQLQITQEEQEKYEVEEAEVIEEEEETRDEQQEKEEKEVEMDGVLAVGTLVEVKPRTWPGINKQGGQGRVTRVHREKTEDGEEEIFYDVRYIIQGGFDRHVEREFVQSSELMKQQSDREHVDREYYHDDYINKPHEKKQKELEKKLEQMKKYPEQAQDHVPHQRKRKRSQQAHSKQVHKAQQDTSHSEVQIKERSRKMSKVDEKMFVLTERKISSPEVSSRPPSEFGKSVHAAPSPLVNQSKVTQRRRNRILESSDEHSSDGSDADNNRMQSPDQPDMQTDAQSNASHTGGNTHARRGKSVDQHPRRQRKKHKTSRRRFVGGYEHNLVDADGMFIQPEGNPTELPEDVIREIRLKLRSTKDGLMAQLQEIYAQQLENMASFQKEQNMVNQQLQNLGKMPSADLHVLENKMWDLDTYVTKKLVNAGEDAMNTVIQEIHKKRGRPPALLESLELEIGGWLDQLKECQPWVRKVQEAVKNELLGRGEEIPQEEIAGPAYSSDSGVSSSYIDEIDATFFRTDEENEEDLAYDAGFSYDYEPTTNGTPMHEYRLSERRLKTNERGQNIPNGTKRYRRTKVSKSATLDDFFFKQGSNNGYTSNFRLVGKHKKNFASDHRFNWVKLARKQQQRIGNDATKRPTGLGTTHAVRKARSIKTADRDGKPSIQDQQIRLRNQRFRSQPKQLRTRDTVYAQPAPLLARNSTNVFANGISFDDFSPEKQLRPAESATPTIHPSNSKQQSIDWETIFEIVSDSSSPTDRGILTAISREGQALLLTFGYPLHGALTPSHLFLNDDWEFEDCDNFRAVVIRRVARLRQLLNDLRIQESRFMIFLSEEGLSTVDGDGYTNTAEWNVLVTLEDAYHKAIASLAAQLLVALEGLSPSALPDCLMVVLTEFGALIRQLPDCNSLLVGCEAYFFFFEVASRDSVTTPLLTAVSRTYWYCVNLLTVLQPTAERLVELHAAAKQDVQDLKLVLSVDKVILAVVLFLFDWYIYLPTSHRLEDKEDGGVPCSPQPALSLWMLVRSCSTSSAQPAQGLLSAKEKQVWASLQAVYQQRCFDVLARCFIRRESCGGYLQKYSAKTTSNSNTEDLNEAFESQLLALDATWDLLAVLTRIYAEADDGKHEEAVCEAKWALVKVLLQPGERDFLPFNLPPTDYRRHSDLYTHYVLRRFITLSRNWHSSKDIIELILRKVWVSDAPHYPGDIAELPQFLKQYLSRCRKVGNGRAKLAAFAGECDDDGDITASICKIVWIHLTKLEKRAHRRRFCGSVLSVIPDTPNNEQAPASSALANSLPPQKKSGTDWNWAKQHATAVANPVKQVGEAQQRSHTTCGVGKERMNTALLLTFAVVGVCLECGDEEQFPIERPDKAVRNMEREVDFYCKEIIRWTSGKPECEVLAAQSLYILGALLLEKNSTEFPTVFWGLNERLEASVRNLQANSVAPAIPKQSVGTTTDEEKRHERFQSAAMSSLYQMRDLTKKMLEMPSSGLRVGKAYGPAVEKSLEHIFGAGMVACLNGGIQKFITTNDLKIAIEIFQLVLPRSSDEPHKCLTLASAPKNIFDENDALFALLDVDGISGGKSSIPAPTWTVDKCKPKAIELIISKMRLVLQQLVLNYPTSDARRFDELYAIDLLGMILSTCEVQFLWNNVTTTSVKHRNLAPRVLSAALKYNPEKEWFRHIFLREKGADQELSKAWILGTLDVSTFDSSPIAFTLEQNQFEVENASALDVTGSNQSRIRDSDYWAMLTDGIIYQLLRDNLLAFAAMDPHVLKVLVEVATTSKFRAAVRANVAGLHGAATLYDLHLDVFRSFCRSAGTIWESGSNMNQFRARMMNSQSGIFVAFLEAYKINFRRACREIDLLNHDWYEFARLFLRKAGVNATNGRSYHEMDDTNQSFDKRLTGLTTMFRFMYQCMDVFMFHCGEMAIGDTNPFFNAMELMFRQVNDAEFPQAIKRLEDQRRSTKRTGVRNVNVELRKDFCQAAMGFVDSVQLFFARQKYPSLIYWFAQTSEIYQTFSNEGWRVSSLRTLLVNILDRDGPLGIHSYYPDDEASQDSNLDIDVRAVRREAFYLSCGFFNCRCTSSFEHSQAQPTLTSCGRLQQLRKFVLDDFMRETFTFLLQEDSTSLLETMVPLSQFLRAVLNHANLNVKFPSVTKVDGNCGENNAVNLAQHDFQLRELYPCLEWMVECIIKVVPCEDAVHSSLCCVLLTELCGVMCEAIAFNDHRPILELIDLVELVISYLQPVLVALSKQSTAAQGTLFTTSGELPPLEKLSMYRFNRSGFRDIEVKSRFVKVTGKMDPYGITVIRASTDLLSAIRRVANQCKKSSDEQLQGLAMVST</sequence>
<name>A0ABD3FTG2_9STRA</name>
<feature type="compositionally biased region" description="Low complexity" evidence="1">
    <location>
        <begin position="275"/>
        <end position="285"/>
    </location>
</feature>
<comment type="caution">
    <text evidence="2">The sequence shown here is derived from an EMBL/GenBank/DDBJ whole genome shotgun (WGS) entry which is preliminary data.</text>
</comment>
<evidence type="ECO:0000313" key="3">
    <source>
        <dbReference type="Proteomes" id="UP001632037"/>
    </source>
</evidence>
<protein>
    <submittedName>
        <fullName evidence="2">Uncharacterized protein</fullName>
    </submittedName>
</protein>
<feature type="region of interest" description="Disordered" evidence="1">
    <location>
        <begin position="168"/>
        <end position="381"/>
    </location>
</feature>
<feature type="compositionally biased region" description="Basic and acidic residues" evidence="1">
    <location>
        <begin position="310"/>
        <end position="321"/>
    </location>
</feature>
<accession>A0ABD3FTG2</accession>
<feature type="compositionally biased region" description="Basic residues" evidence="1">
    <location>
        <begin position="222"/>
        <end position="238"/>
    </location>
</feature>
<feature type="region of interest" description="Disordered" evidence="1">
    <location>
        <begin position="48"/>
        <end position="103"/>
    </location>
</feature>
<reference evidence="2 3" key="1">
    <citation type="submission" date="2024-09" db="EMBL/GenBank/DDBJ databases">
        <title>Genome sequencing and assembly of Phytophthora oleae, isolate VK10A, causative agent of rot of olive drupes.</title>
        <authorList>
            <person name="Conti Taguali S."/>
            <person name="Riolo M."/>
            <person name="La Spada F."/>
            <person name="Cacciola S.O."/>
            <person name="Dionisio G."/>
        </authorList>
    </citation>
    <scope>NUCLEOTIDE SEQUENCE [LARGE SCALE GENOMIC DNA]</scope>
    <source>
        <strain evidence="2 3">VK10A</strain>
    </source>
</reference>
<feature type="compositionally biased region" description="Acidic residues" evidence="1">
    <location>
        <begin position="1"/>
        <end position="17"/>
    </location>
</feature>
<proteinExistence type="predicted"/>
<dbReference type="EMBL" id="JBIMZQ010000007">
    <property type="protein sequence ID" value="KAL3670215.1"/>
    <property type="molecule type" value="Genomic_DNA"/>
</dbReference>
<evidence type="ECO:0000256" key="1">
    <source>
        <dbReference type="SAM" id="MobiDB-lite"/>
    </source>
</evidence>
<feature type="compositionally biased region" description="Acidic residues" evidence="1">
    <location>
        <begin position="76"/>
        <end position="88"/>
    </location>
</feature>